<evidence type="ECO:0000313" key="4">
    <source>
        <dbReference type="Proteomes" id="UP000297245"/>
    </source>
</evidence>
<evidence type="ECO:0000256" key="2">
    <source>
        <dbReference type="SAM" id="Phobius"/>
    </source>
</evidence>
<organism evidence="3 4">
    <name type="scientific">Dendrothele bispora (strain CBS 962.96)</name>
    <dbReference type="NCBI Taxonomy" id="1314807"/>
    <lineage>
        <taxon>Eukaryota</taxon>
        <taxon>Fungi</taxon>
        <taxon>Dikarya</taxon>
        <taxon>Basidiomycota</taxon>
        <taxon>Agaricomycotina</taxon>
        <taxon>Agaricomycetes</taxon>
        <taxon>Agaricomycetidae</taxon>
        <taxon>Agaricales</taxon>
        <taxon>Agaricales incertae sedis</taxon>
        <taxon>Dendrothele</taxon>
    </lineage>
</organism>
<accession>A0A4S8LGH1</accession>
<reference evidence="3 4" key="1">
    <citation type="journal article" date="2019" name="Nat. Ecol. Evol.">
        <title>Megaphylogeny resolves global patterns of mushroom evolution.</title>
        <authorList>
            <person name="Varga T."/>
            <person name="Krizsan K."/>
            <person name="Foldi C."/>
            <person name="Dima B."/>
            <person name="Sanchez-Garcia M."/>
            <person name="Sanchez-Ramirez S."/>
            <person name="Szollosi G.J."/>
            <person name="Szarkandi J.G."/>
            <person name="Papp V."/>
            <person name="Albert L."/>
            <person name="Andreopoulos W."/>
            <person name="Angelini C."/>
            <person name="Antonin V."/>
            <person name="Barry K.W."/>
            <person name="Bougher N.L."/>
            <person name="Buchanan P."/>
            <person name="Buyck B."/>
            <person name="Bense V."/>
            <person name="Catcheside P."/>
            <person name="Chovatia M."/>
            <person name="Cooper J."/>
            <person name="Damon W."/>
            <person name="Desjardin D."/>
            <person name="Finy P."/>
            <person name="Geml J."/>
            <person name="Haridas S."/>
            <person name="Hughes K."/>
            <person name="Justo A."/>
            <person name="Karasinski D."/>
            <person name="Kautmanova I."/>
            <person name="Kiss B."/>
            <person name="Kocsube S."/>
            <person name="Kotiranta H."/>
            <person name="LaButti K.M."/>
            <person name="Lechner B.E."/>
            <person name="Liimatainen K."/>
            <person name="Lipzen A."/>
            <person name="Lukacs Z."/>
            <person name="Mihaltcheva S."/>
            <person name="Morgado L.N."/>
            <person name="Niskanen T."/>
            <person name="Noordeloos M.E."/>
            <person name="Ohm R.A."/>
            <person name="Ortiz-Santana B."/>
            <person name="Ovrebo C."/>
            <person name="Racz N."/>
            <person name="Riley R."/>
            <person name="Savchenko A."/>
            <person name="Shiryaev A."/>
            <person name="Soop K."/>
            <person name="Spirin V."/>
            <person name="Szebenyi C."/>
            <person name="Tomsovsky M."/>
            <person name="Tulloss R.E."/>
            <person name="Uehling J."/>
            <person name="Grigoriev I.V."/>
            <person name="Vagvolgyi C."/>
            <person name="Papp T."/>
            <person name="Martin F.M."/>
            <person name="Miettinen O."/>
            <person name="Hibbett D.S."/>
            <person name="Nagy L.G."/>
        </authorList>
    </citation>
    <scope>NUCLEOTIDE SEQUENCE [LARGE SCALE GENOMIC DNA]</scope>
    <source>
        <strain evidence="3 4">CBS 962.96</strain>
    </source>
</reference>
<dbReference type="Proteomes" id="UP000297245">
    <property type="component" value="Unassembled WGS sequence"/>
</dbReference>
<keyword evidence="2" id="KW-0472">Membrane</keyword>
<dbReference type="EMBL" id="ML179430">
    <property type="protein sequence ID" value="THU87910.1"/>
    <property type="molecule type" value="Genomic_DNA"/>
</dbReference>
<sequence length="281" mass="30857">MLSFPPSQGWNFDTNDLSTFSGNHSNVTLTFNGTSVSMFAGLFGLNDDPYANGFYQVDSLNPVGFQVPILSSDFSNQLIWTADQLDTGAHIVLVSFNVSPHSDLLLGHFYVNAGNLDSETTSTVATPTQPSSPTDISATGSQASKKDLGVGATVGIVLGICIPMLLLIGSAILWRRSKRRSKALNQFASAAFLYHDNPDATNYQPVARGRYQSTFKSSRRHQSDRPQPGNPLVMKLQQRLVVMEEQLQVQHQESQLDRNRIPEPIVHTDSGLRLTVYCQVL</sequence>
<gene>
    <name evidence="3" type="ORF">K435DRAFT_803920</name>
</gene>
<keyword evidence="4" id="KW-1185">Reference proteome</keyword>
<keyword evidence="2" id="KW-0812">Transmembrane</keyword>
<protein>
    <recommendedName>
        <fullName evidence="5">Mid2 domain-containing protein</fullName>
    </recommendedName>
</protein>
<feature type="region of interest" description="Disordered" evidence="1">
    <location>
        <begin position="120"/>
        <end position="142"/>
    </location>
</feature>
<evidence type="ECO:0008006" key="5">
    <source>
        <dbReference type="Google" id="ProtNLM"/>
    </source>
</evidence>
<evidence type="ECO:0000256" key="1">
    <source>
        <dbReference type="SAM" id="MobiDB-lite"/>
    </source>
</evidence>
<proteinExistence type="predicted"/>
<dbReference type="AlphaFoldDB" id="A0A4S8LGH1"/>
<evidence type="ECO:0000313" key="3">
    <source>
        <dbReference type="EMBL" id="THU87910.1"/>
    </source>
</evidence>
<feature type="transmembrane region" description="Helical" evidence="2">
    <location>
        <begin position="148"/>
        <end position="174"/>
    </location>
</feature>
<keyword evidence="2" id="KW-1133">Transmembrane helix</keyword>
<name>A0A4S8LGH1_DENBC</name>